<feature type="region of interest" description="Disordered" evidence="1">
    <location>
        <begin position="141"/>
        <end position="176"/>
    </location>
</feature>
<feature type="region of interest" description="Disordered" evidence="1">
    <location>
        <begin position="39"/>
        <end position="65"/>
    </location>
</feature>
<evidence type="ECO:0000313" key="2">
    <source>
        <dbReference type="EMBL" id="WPL18467.1"/>
    </source>
</evidence>
<reference evidence="2 3" key="1">
    <citation type="journal article" date="2023" name="Microorganisms">
        <title>Thiorhodovibrio frisius and Trv. litoralis spp. nov., Two Novel Members from a Clade of Fastidious Purple Sulfur Bacteria That Exhibit Unique Red-Shifted Light-Harvesting Capabilities.</title>
        <authorList>
            <person name="Methner A."/>
            <person name="Kuzyk S.B."/>
            <person name="Petersen J."/>
            <person name="Bauer S."/>
            <person name="Brinkmann H."/>
            <person name="Sichau K."/>
            <person name="Wanner G."/>
            <person name="Wolf J."/>
            <person name="Neumann-Schaal M."/>
            <person name="Henke P."/>
            <person name="Tank M."/>
            <person name="Sproer C."/>
            <person name="Bunk B."/>
            <person name="Overmann J."/>
        </authorList>
    </citation>
    <scope>NUCLEOTIDE SEQUENCE [LARGE SCALE GENOMIC DNA]</scope>
    <source>
        <strain evidence="2 3">DSM 6702</strain>
    </source>
</reference>
<protein>
    <recommendedName>
        <fullName evidence="4">Major facilitator superfamily (MFS) profile domain-containing protein</fullName>
    </recommendedName>
</protein>
<dbReference type="EMBL" id="CP121472">
    <property type="protein sequence ID" value="WPL18467.1"/>
    <property type="molecule type" value="Genomic_DNA"/>
</dbReference>
<sequence length="176" mass="18622">MVLCCPSICGFTPRISEGPSWLQLLAPRTTFLTSANAMPSRLIHSRGPRPNRSPPNRPRRRRLARRPVPCMNPTGWCSWSSSRKRNHPLLATNGSRWTCAGSTGFAFGLGGIGAAVLGQLTDLWGHCPGLPDVRLSAADRPACGVSTGSASSPGQGSHDGPGCGASLRRQTTPVAR</sequence>
<evidence type="ECO:0000313" key="3">
    <source>
        <dbReference type="Proteomes" id="UP001432180"/>
    </source>
</evidence>
<gene>
    <name evidence="2" type="ORF">Thiowin_03540</name>
</gene>
<dbReference type="Proteomes" id="UP001432180">
    <property type="component" value="Chromosome"/>
</dbReference>
<organism evidence="2 3">
    <name type="scientific">Thiorhodovibrio winogradskyi</name>
    <dbReference type="NCBI Taxonomy" id="77007"/>
    <lineage>
        <taxon>Bacteria</taxon>
        <taxon>Pseudomonadati</taxon>
        <taxon>Pseudomonadota</taxon>
        <taxon>Gammaproteobacteria</taxon>
        <taxon>Chromatiales</taxon>
        <taxon>Chromatiaceae</taxon>
        <taxon>Thiorhodovibrio</taxon>
    </lineage>
</organism>
<evidence type="ECO:0000256" key="1">
    <source>
        <dbReference type="SAM" id="MobiDB-lite"/>
    </source>
</evidence>
<feature type="compositionally biased region" description="Polar residues" evidence="1">
    <location>
        <begin position="146"/>
        <end position="155"/>
    </location>
</feature>
<name>A0ABZ0SC56_9GAMM</name>
<proteinExistence type="predicted"/>
<keyword evidence="3" id="KW-1185">Reference proteome</keyword>
<evidence type="ECO:0008006" key="4">
    <source>
        <dbReference type="Google" id="ProtNLM"/>
    </source>
</evidence>
<accession>A0ABZ0SC56</accession>